<organism evidence="1 2">
    <name type="scientific">Lymnaea stagnalis</name>
    <name type="common">Great pond snail</name>
    <name type="synonym">Helix stagnalis</name>
    <dbReference type="NCBI Taxonomy" id="6523"/>
    <lineage>
        <taxon>Eukaryota</taxon>
        <taxon>Metazoa</taxon>
        <taxon>Spiralia</taxon>
        <taxon>Lophotrochozoa</taxon>
        <taxon>Mollusca</taxon>
        <taxon>Gastropoda</taxon>
        <taxon>Heterobranchia</taxon>
        <taxon>Euthyneura</taxon>
        <taxon>Panpulmonata</taxon>
        <taxon>Hygrophila</taxon>
        <taxon>Lymnaeoidea</taxon>
        <taxon>Lymnaeidae</taxon>
        <taxon>Lymnaea</taxon>
    </lineage>
</organism>
<gene>
    <name evidence="1" type="ORF">GSLYS_00013369001</name>
</gene>
<feature type="non-terminal residue" evidence="1">
    <location>
        <position position="105"/>
    </location>
</feature>
<dbReference type="AlphaFoldDB" id="A0AAV2I384"/>
<keyword evidence="2" id="KW-1185">Reference proteome</keyword>
<accession>A0AAV2I384</accession>
<reference evidence="1 2" key="1">
    <citation type="submission" date="2024-04" db="EMBL/GenBank/DDBJ databases">
        <authorList>
            <consortium name="Genoscope - CEA"/>
            <person name="William W."/>
        </authorList>
    </citation>
    <scope>NUCLEOTIDE SEQUENCE [LARGE SCALE GENOMIC DNA]</scope>
</reference>
<dbReference type="Proteomes" id="UP001497497">
    <property type="component" value="Unassembled WGS sequence"/>
</dbReference>
<evidence type="ECO:0000313" key="2">
    <source>
        <dbReference type="Proteomes" id="UP001497497"/>
    </source>
</evidence>
<comment type="caution">
    <text evidence="1">The sequence shown here is derived from an EMBL/GenBank/DDBJ whole genome shotgun (WGS) entry which is preliminary data.</text>
</comment>
<name>A0AAV2I384_LYMST</name>
<dbReference type="EMBL" id="CAXITT010000347">
    <property type="protein sequence ID" value="CAL1539636.1"/>
    <property type="molecule type" value="Genomic_DNA"/>
</dbReference>
<evidence type="ECO:0000313" key="1">
    <source>
        <dbReference type="EMBL" id="CAL1539636.1"/>
    </source>
</evidence>
<sequence length="105" mass="11809">MYTSCSIEAFTQRPREEYPEKVYFKFVFNTPMFREIHDQAVNVLFQEPPRITKSGYTTLNVGDLYLIIDNAASSTVTSSTWMTSTISSTPTSIELTTTPAPTTPV</sequence>
<protein>
    <submittedName>
        <fullName evidence="1">Uncharacterized protein</fullName>
    </submittedName>
</protein>
<proteinExistence type="predicted"/>